<feature type="transmembrane region" description="Helical" evidence="1">
    <location>
        <begin position="7"/>
        <end position="28"/>
    </location>
</feature>
<sequence length="35" mass="4071">MIILRKIVGWLLVAHGIICTLGAFFPFYPPIFLFY</sequence>
<keyword evidence="1" id="KW-0472">Membrane</keyword>
<reference evidence="2" key="1">
    <citation type="journal article" date="2014" name="Front. Microbiol.">
        <title>High frequency of phylogenetically diverse reductive dehalogenase-homologous genes in deep subseafloor sedimentary metagenomes.</title>
        <authorList>
            <person name="Kawai M."/>
            <person name="Futagami T."/>
            <person name="Toyoda A."/>
            <person name="Takaki Y."/>
            <person name="Nishi S."/>
            <person name="Hori S."/>
            <person name="Arai W."/>
            <person name="Tsubouchi T."/>
            <person name="Morono Y."/>
            <person name="Uchiyama I."/>
            <person name="Ito T."/>
            <person name="Fujiyama A."/>
            <person name="Inagaki F."/>
            <person name="Takami H."/>
        </authorList>
    </citation>
    <scope>NUCLEOTIDE SEQUENCE</scope>
    <source>
        <strain evidence="2">Expedition CK06-06</strain>
    </source>
</reference>
<protein>
    <submittedName>
        <fullName evidence="2">Uncharacterized protein</fullName>
    </submittedName>
</protein>
<dbReference type="EMBL" id="BARV01043288">
    <property type="protein sequence ID" value="GAI55533.1"/>
    <property type="molecule type" value="Genomic_DNA"/>
</dbReference>
<comment type="caution">
    <text evidence="2">The sequence shown here is derived from an EMBL/GenBank/DDBJ whole genome shotgun (WGS) entry which is preliminary data.</text>
</comment>
<evidence type="ECO:0000256" key="1">
    <source>
        <dbReference type="SAM" id="Phobius"/>
    </source>
</evidence>
<evidence type="ECO:0000313" key="2">
    <source>
        <dbReference type="EMBL" id="GAI55533.1"/>
    </source>
</evidence>
<proteinExistence type="predicted"/>
<accession>X1PI71</accession>
<keyword evidence="1" id="KW-1133">Transmembrane helix</keyword>
<organism evidence="2">
    <name type="scientific">marine sediment metagenome</name>
    <dbReference type="NCBI Taxonomy" id="412755"/>
    <lineage>
        <taxon>unclassified sequences</taxon>
        <taxon>metagenomes</taxon>
        <taxon>ecological metagenomes</taxon>
    </lineage>
</organism>
<feature type="non-terminal residue" evidence="2">
    <location>
        <position position="35"/>
    </location>
</feature>
<name>X1PI71_9ZZZZ</name>
<gene>
    <name evidence="2" type="ORF">S06H3_64681</name>
</gene>
<dbReference type="AlphaFoldDB" id="X1PI71"/>
<keyword evidence="1" id="KW-0812">Transmembrane</keyword>